<reference evidence="1 2" key="1">
    <citation type="journal article" date="2017" name="G3 (Bethesda)">
        <title>The Physical Genome Mapping of Anopheles albimanus Corrected Scaffold Misassemblies and Identified Interarm Rearrangements in Genus Anopheles.</title>
        <authorList>
            <person name="Artemov G.N."/>
            <person name="Peery A.N."/>
            <person name="Jiang X."/>
            <person name="Tu Z."/>
            <person name="Stegniy V.N."/>
            <person name="Sharakhova M.V."/>
            <person name="Sharakhov I.V."/>
        </authorList>
    </citation>
    <scope>NUCLEOTIDE SEQUENCE [LARGE SCALE GENOMIC DNA]</scope>
    <source>
        <strain evidence="1 2">ALBI9_A</strain>
    </source>
</reference>
<dbReference type="VEuPathDB" id="VectorBase:AALB009748"/>
<protein>
    <submittedName>
        <fullName evidence="1">Uncharacterized protein</fullName>
    </submittedName>
</protein>
<dbReference type="AlphaFoldDB" id="A0A182FT68"/>
<sequence length="149" mass="17232">MLRPICNQALLHSNNQHKVDRKRKTANNLIQIESEIKLLLLAEVLVREVVLQEILYLLLLELLETALIPYDHHRHKAKGHLRANGIHHQFNVPPTSPKDQFKAFSNTIYSDRIDHQVVYNQRWYLQSDKGVAIQINITTAAAAVKQAFR</sequence>
<reference evidence="1" key="2">
    <citation type="submission" date="2022-08" db="UniProtKB">
        <authorList>
            <consortium name="EnsemblMetazoa"/>
        </authorList>
    </citation>
    <scope>IDENTIFICATION</scope>
    <source>
        <strain evidence="1">STECLA/ALBI9_A</strain>
    </source>
</reference>
<organism evidence="1 2">
    <name type="scientific">Anopheles albimanus</name>
    <name type="common">New world malaria mosquito</name>
    <dbReference type="NCBI Taxonomy" id="7167"/>
    <lineage>
        <taxon>Eukaryota</taxon>
        <taxon>Metazoa</taxon>
        <taxon>Ecdysozoa</taxon>
        <taxon>Arthropoda</taxon>
        <taxon>Hexapoda</taxon>
        <taxon>Insecta</taxon>
        <taxon>Pterygota</taxon>
        <taxon>Neoptera</taxon>
        <taxon>Endopterygota</taxon>
        <taxon>Diptera</taxon>
        <taxon>Nematocera</taxon>
        <taxon>Culicoidea</taxon>
        <taxon>Culicidae</taxon>
        <taxon>Anophelinae</taxon>
        <taxon>Anopheles</taxon>
    </lineage>
</organism>
<name>A0A182FT68_ANOAL</name>
<keyword evidence="2" id="KW-1185">Reference proteome</keyword>
<dbReference type="EnsemblMetazoa" id="AALB009748-RA">
    <property type="protein sequence ID" value="AALB009748-PA"/>
    <property type="gene ID" value="AALB009748"/>
</dbReference>
<evidence type="ECO:0000313" key="2">
    <source>
        <dbReference type="Proteomes" id="UP000069272"/>
    </source>
</evidence>
<dbReference type="Proteomes" id="UP000069272">
    <property type="component" value="Chromosome 3L"/>
</dbReference>
<evidence type="ECO:0000313" key="1">
    <source>
        <dbReference type="EnsemblMetazoa" id="AALB009748-PA"/>
    </source>
</evidence>
<accession>A0A182FT68</accession>
<proteinExistence type="predicted"/>